<gene>
    <name evidence="8" type="ORF">sS8_1720</name>
</gene>
<dbReference type="REBASE" id="215497">
    <property type="entry name" value="M.MmaS8ORF1720P"/>
</dbReference>
<dbReference type="RefSeq" id="WP_119629255.1">
    <property type="nucleotide sequence ID" value="NZ_AP017928.1"/>
</dbReference>
<keyword evidence="5" id="KW-0949">S-adenosyl-L-methionine</keyword>
<dbReference type="EC" id="2.1.1.72" evidence="2"/>
<dbReference type="GO" id="GO:0032259">
    <property type="term" value="P:methylation"/>
    <property type="evidence" value="ECO:0007669"/>
    <property type="project" value="UniProtKB-KW"/>
</dbReference>
<evidence type="ECO:0000256" key="1">
    <source>
        <dbReference type="ARBA" id="ARBA00006594"/>
    </source>
</evidence>
<feature type="domain" description="DNA methylase N-4/N-6" evidence="7">
    <location>
        <begin position="121"/>
        <end position="466"/>
    </location>
</feature>
<dbReference type="SUPFAM" id="SSF53335">
    <property type="entry name" value="S-adenosyl-L-methionine-dependent methyltransferases"/>
    <property type="match status" value="1"/>
</dbReference>
<reference evidence="8 9" key="1">
    <citation type="submission" date="2016-12" db="EMBL/GenBank/DDBJ databases">
        <title>Genome sequencing of Methylocaldum marinum.</title>
        <authorList>
            <person name="Takeuchi M."/>
            <person name="Kamagata Y."/>
            <person name="Hiraoka S."/>
            <person name="Oshima K."/>
            <person name="Hattori M."/>
            <person name="Iwasaki W."/>
        </authorList>
    </citation>
    <scope>NUCLEOTIDE SEQUENCE [LARGE SCALE GENOMIC DNA]</scope>
    <source>
        <strain evidence="8 9">S8</strain>
    </source>
</reference>
<dbReference type="InterPro" id="IPR002295">
    <property type="entry name" value="N4/N6-MTase_EcoPI_Mod-like"/>
</dbReference>
<keyword evidence="4" id="KW-0808">Transferase</keyword>
<dbReference type="GO" id="GO:0003677">
    <property type="term" value="F:DNA binding"/>
    <property type="evidence" value="ECO:0007669"/>
    <property type="project" value="InterPro"/>
</dbReference>
<comment type="catalytic activity">
    <reaction evidence="6">
        <text>a 2'-deoxyadenosine in DNA + S-adenosyl-L-methionine = an N(6)-methyl-2'-deoxyadenosine in DNA + S-adenosyl-L-homocysteine + H(+)</text>
        <dbReference type="Rhea" id="RHEA:15197"/>
        <dbReference type="Rhea" id="RHEA-COMP:12418"/>
        <dbReference type="Rhea" id="RHEA-COMP:12419"/>
        <dbReference type="ChEBI" id="CHEBI:15378"/>
        <dbReference type="ChEBI" id="CHEBI:57856"/>
        <dbReference type="ChEBI" id="CHEBI:59789"/>
        <dbReference type="ChEBI" id="CHEBI:90615"/>
        <dbReference type="ChEBI" id="CHEBI:90616"/>
        <dbReference type="EC" id="2.1.1.72"/>
    </reaction>
</comment>
<evidence type="ECO:0000256" key="3">
    <source>
        <dbReference type="ARBA" id="ARBA00022603"/>
    </source>
</evidence>
<evidence type="ECO:0000256" key="2">
    <source>
        <dbReference type="ARBA" id="ARBA00011900"/>
    </source>
</evidence>
<sequence length="675" mass="75391">MKKIDINSPEAQSADLVAGNIEQLKALFPELITEGPNGTAVNVDVLKALVGDQTVTDADEKYGLNWHGKRRARQLALTPSTGTLRPCPDESVDWDTTRNLMIEGDNLEVLKLLQKSYAGKVKLIYIDPPYNTGKDFVYPDNFQDNIRNYLELTGQVEGGQKISSNSEASGRFHTDWLNMMYPRLKLARALLKSDGVVFISIDDRELNNLRTVANEIFGEENFVATVSVVNNMKGRNDKKHVAACHEYVVIYAGPSFQSNGLPLTEEQRAAFKYTDEKGFKYALRDLRKRGGPDRREDRPNMYFPIFWDEASGRCYLERQADSDIEIVPLRGDGSEGRWRWGIDKVRKHLDWMHPKRSDRSGRLDVEHRLYLDTSIAIDDDIEEEDEDDEGAIERTSKPKSVWFGGEFSSDSGKRALKELLPGDAFDFPKSIEFMRTCVLLGASSSDIILDLFSGSGAMAQAVMHQNAIDGQSRRCICVQLPEPLDPTEKKQKGGAALCDKLGVSRNIAELTKERIRRAAAKIKADNPLFAGDTGFRVFKLDHSNIRAWNPNPADLEASLFDHQDHLLEGRSEADVLYELLLKLGLDLCVPIEQRTIAGREVHAVGGGVLMACLAEQITGEQVEPLAQGIIDWHKELAPAGDTTCVFRDSAFENDVAKTNLAAILEQHGIQNVRSL</sequence>
<dbReference type="KEGG" id="mmai:sS8_1720"/>
<dbReference type="AlphaFoldDB" id="A0A250KQ15"/>
<dbReference type="PROSITE" id="PS00092">
    <property type="entry name" value="N6_MTASE"/>
    <property type="match status" value="1"/>
</dbReference>
<dbReference type="Pfam" id="PF01555">
    <property type="entry name" value="N6_N4_Mtase"/>
    <property type="match status" value="1"/>
</dbReference>
<dbReference type="InterPro" id="IPR002052">
    <property type="entry name" value="DNA_methylase_N6_adenine_CS"/>
</dbReference>
<dbReference type="InterPro" id="IPR029063">
    <property type="entry name" value="SAM-dependent_MTases_sf"/>
</dbReference>
<evidence type="ECO:0000256" key="4">
    <source>
        <dbReference type="ARBA" id="ARBA00022679"/>
    </source>
</evidence>
<evidence type="ECO:0000313" key="8">
    <source>
        <dbReference type="EMBL" id="BBA33677.1"/>
    </source>
</evidence>
<dbReference type="GO" id="GO:0009007">
    <property type="term" value="F:site-specific DNA-methyltransferase (adenine-specific) activity"/>
    <property type="evidence" value="ECO:0007669"/>
    <property type="project" value="UniProtKB-EC"/>
</dbReference>
<proteinExistence type="inferred from homology"/>
<dbReference type="Proteomes" id="UP000266313">
    <property type="component" value="Chromosome"/>
</dbReference>
<dbReference type="InterPro" id="IPR002941">
    <property type="entry name" value="DNA_methylase_N4/N6"/>
</dbReference>
<organism evidence="8 9">
    <name type="scientific">Methylocaldum marinum</name>
    <dbReference type="NCBI Taxonomy" id="1432792"/>
    <lineage>
        <taxon>Bacteria</taxon>
        <taxon>Pseudomonadati</taxon>
        <taxon>Pseudomonadota</taxon>
        <taxon>Gammaproteobacteria</taxon>
        <taxon>Methylococcales</taxon>
        <taxon>Methylococcaceae</taxon>
        <taxon>Methylocaldum</taxon>
    </lineage>
</organism>
<evidence type="ECO:0000259" key="7">
    <source>
        <dbReference type="Pfam" id="PF01555"/>
    </source>
</evidence>
<accession>A0A250KQ15</accession>
<protein>
    <recommendedName>
        <fullName evidence="2">site-specific DNA-methyltransferase (adenine-specific)</fullName>
        <ecNumber evidence="2">2.1.1.72</ecNumber>
    </recommendedName>
</protein>
<evidence type="ECO:0000313" key="9">
    <source>
        <dbReference type="Proteomes" id="UP000266313"/>
    </source>
</evidence>
<comment type="similarity">
    <text evidence="1">Belongs to the N(4)/N(6)-methyltransferase family.</text>
</comment>
<keyword evidence="9" id="KW-1185">Reference proteome</keyword>
<dbReference type="OrthoDB" id="9816043at2"/>
<name>A0A250KQ15_9GAMM</name>
<dbReference type="Gene3D" id="3.40.50.150">
    <property type="entry name" value="Vaccinia Virus protein VP39"/>
    <property type="match status" value="1"/>
</dbReference>
<dbReference type="PRINTS" id="PR00506">
    <property type="entry name" value="D21N6MTFRASE"/>
</dbReference>
<dbReference type="EMBL" id="AP017928">
    <property type="protein sequence ID" value="BBA33677.1"/>
    <property type="molecule type" value="Genomic_DNA"/>
</dbReference>
<evidence type="ECO:0000256" key="5">
    <source>
        <dbReference type="ARBA" id="ARBA00022691"/>
    </source>
</evidence>
<evidence type="ECO:0000256" key="6">
    <source>
        <dbReference type="ARBA" id="ARBA00047942"/>
    </source>
</evidence>
<dbReference type="PIRSF" id="PIRSF015855">
    <property type="entry name" value="TypeIII_Mtase_mKpnI"/>
    <property type="match status" value="1"/>
</dbReference>
<dbReference type="GO" id="GO:0008170">
    <property type="term" value="F:N-methyltransferase activity"/>
    <property type="evidence" value="ECO:0007669"/>
    <property type="project" value="InterPro"/>
</dbReference>
<keyword evidence="3 8" id="KW-0489">Methyltransferase</keyword>